<dbReference type="Pfam" id="PF16483">
    <property type="entry name" value="Glyco_hydro_64"/>
    <property type="match status" value="1"/>
</dbReference>
<dbReference type="EMBL" id="JAXOVC010000001">
    <property type="protein sequence ID" value="KAK4508220.1"/>
    <property type="molecule type" value="Genomic_DNA"/>
</dbReference>
<name>A0ABR0F3D6_ZASCE</name>
<evidence type="ECO:0000313" key="3">
    <source>
        <dbReference type="EMBL" id="KAK4508220.1"/>
    </source>
</evidence>
<sequence length="229" mass="23808">MPSLFKLGLATLASFASHAAAGTIGPINIGPYKGITLTISKENTINSTNPINFVNGITSRSDVESIGNLRNRGVLEERQSQNPVFNFGVFPFGGGSTTVNAYISGIRQSDGAMVFVDKNGNWYIPKATPNQQTTIPANSITIPVPTNSKGAGFNVTLPGAIAGGRVSFVVNGTLAFFTNGGSNGVASIVMPSASASGDPSFNYFWGFSEFTFNGGGDLYMNPSAVDFAG</sequence>
<dbReference type="PANTHER" id="PTHR38165:SF1">
    <property type="entry name" value="GLUCANASE B"/>
    <property type="match status" value="1"/>
</dbReference>
<dbReference type="InterPro" id="IPR037398">
    <property type="entry name" value="Glyco_hydro_64_fam"/>
</dbReference>
<feature type="signal peptide" evidence="1">
    <location>
        <begin position="1"/>
        <end position="21"/>
    </location>
</feature>
<reference evidence="3 4" key="1">
    <citation type="journal article" date="2023" name="G3 (Bethesda)">
        <title>A chromosome-level genome assembly of Zasmidium syzygii isolated from banana leaves.</title>
        <authorList>
            <person name="van Westerhoven A.C."/>
            <person name="Mehrabi R."/>
            <person name="Talebi R."/>
            <person name="Steentjes M.B.F."/>
            <person name="Corcolon B."/>
            <person name="Chong P.A."/>
            <person name="Kema G.H.J."/>
            <person name="Seidl M.F."/>
        </authorList>
    </citation>
    <scope>NUCLEOTIDE SEQUENCE [LARGE SCALE GENOMIC DNA]</scope>
    <source>
        <strain evidence="3 4">P124</strain>
    </source>
</reference>
<keyword evidence="1" id="KW-0732">Signal</keyword>
<dbReference type="Gene3D" id="2.60.110.10">
    <property type="entry name" value="Thaumatin"/>
    <property type="match status" value="1"/>
</dbReference>
<comment type="caution">
    <text evidence="3">The sequence shown here is derived from an EMBL/GenBank/DDBJ whole genome shotgun (WGS) entry which is preliminary data.</text>
</comment>
<evidence type="ECO:0000256" key="1">
    <source>
        <dbReference type="SAM" id="SignalP"/>
    </source>
</evidence>
<organism evidence="3 4">
    <name type="scientific">Zasmidium cellare</name>
    <name type="common">Wine cellar mold</name>
    <name type="synonym">Racodium cellare</name>
    <dbReference type="NCBI Taxonomy" id="395010"/>
    <lineage>
        <taxon>Eukaryota</taxon>
        <taxon>Fungi</taxon>
        <taxon>Dikarya</taxon>
        <taxon>Ascomycota</taxon>
        <taxon>Pezizomycotina</taxon>
        <taxon>Dothideomycetes</taxon>
        <taxon>Dothideomycetidae</taxon>
        <taxon>Mycosphaerellales</taxon>
        <taxon>Mycosphaerellaceae</taxon>
        <taxon>Zasmidium</taxon>
    </lineage>
</organism>
<dbReference type="PANTHER" id="PTHR38165">
    <property type="match status" value="1"/>
</dbReference>
<dbReference type="PROSITE" id="PS52006">
    <property type="entry name" value="GH64"/>
    <property type="match status" value="1"/>
</dbReference>
<accession>A0ABR0F3D6</accession>
<dbReference type="InterPro" id="IPR037176">
    <property type="entry name" value="Osmotin/thaumatin-like_sf"/>
</dbReference>
<gene>
    <name evidence="3" type="ORF">PRZ48_001958</name>
</gene>
<evidence type="ECO:0000259" key="2">
    <source>
        <dbReference type="PROSITE" id="PS52006"/>
    </source>
</evidence>
<dbReference type="Proteomes" id="UP001305779">
    <property type="component" value="Unassembled WGS sequence"/>
</dbReference>
<dbReference type="InterPro" id="IPR032477">
    <property type="entry name" value="Glyco_hydro_64"/>
</dbReference>
<evidence type="ECO:0000313" key="4">
    <source>
        <dbReference type="Proteomes" id="UP001305779"/>
    </source>
</evidence>
<keyword evidence="4" id="KW-1185">Reference proteome</keyword>
<feature type="chain" id="PRO_5045279056" description="GH64 domain-containing protein" evidence="1">
    <location>
        <begin position="22"/>
        <end position="229"/>
    </location>
</feature>
<protein>
    <recommendedName>
        <fullName evidence="2">GH64 domain-containing protein</fullName>
    </recommendedName>
</protein>
<proteinExistence type="predicted"/>
<feature type="domain" description="GH64" evidence="2">
    <location>
        <begin position="82"/>
        <end position="229"/>
    </location>
</feature>